<dbReference type="SUPFAM" id="SSF50630">
    <property type="entry name" value="Acid proteases"/>
    <property type="match status" value="1"/>
</dbReference>
<dbReference type="GO" id="GO:0006508">
    <property type="term" value="P:proteolysis"/>
    <property type="evidence" value="ECO:0007669"/>
    <property type="project" value="InterPro"/>
</dbReference>
<evidence type="ECO:0000313" key="2">
    <source>
        <dbReference type="Proteomes" id="UP000288805"/>
    </source>
</evidence>
<sequence>MVCPTSFAPCIPDLLMAKTLKLRFFMFLSFPLLCHGFQRTLLNHGLLDGEIRDHEATLLRKIKQRPKWQGWQSKDKQKEFTPKTNCFLCDGSHWARDCPKRKALNAMIEEKEQEGDAKVGSLQLLNALKAKMMPKTPQSKGLMYVEALVNKKATKALVDTGATHNFVSQDETRD</sequence>
<gene>
    <name evidence="1" type="ORF">CK203_037993</name>
</gene>
<protein>
    <recommendedName>
        <fullName evidence="3">CCHC-type domain-containing protein</fullName>
    </recommendedName>
</protein>
<accession>A0A438HNT5</accession>
<dbReference type="Proteomes" id="UP000288805">
    <property type="component" value="Unassembled WGS sequence"/>
</dbReference>
<dbReference type="EMBL" id="QGNW01000197">
    <property type="protein sequence ID" value="RVW86104.1"/>
    <property type="molecule type" value="Genomic_DNA"/>
</dbReference>
<dbReference type="InterPro" id="IPR021109">
    <property type="entry name" value="Peptidase_aspartic_dom_sf"/>
</dbReference>
<reference evidence="1 2" key="1">
    <citation type="journal article" date="2018" name="PLoS Genet.">
        <title>Population sequencing reveals clonal diversity and ancestral inbreeding in the grapevine cultivar Chardonnay.</title>
        <authorList>
            <person name="Roach M.J."/>
            <person name="Johnson D.L."/>
            <person name="Bohlmann J."/>
            <person name="van Vuuren H.J."/>
            <person name="Jones S.J."/>
            <person name="Pretorius I.S."/>
            <person name="Schmidt S.A."/>
            <person name="Borneman A.R."/>
        </authorList>
    </citation>
    <scope>NUCLEOTIDE SEQUENCE [LARGE SCALE GENOMIC DNA]</scope>
    <source>
        <strain evidence="2">cv. Chardonnay</strain>
        <tissue evidence="1">Leaf</tissue>
    </source>
</reference>
<dbReference type="Gene3D" id="2.40.70.10">
    <property type="entry name" value="Acid Proteases"/>
    <property type="match status" value="1"/>
</dbReference>
<comment type="caution">
    <text evidence="1">The sequence shown here is derived from an EMBL/GenBank/DDBJ whole genome shotgun (WGS) entry which is preliminary data.</text>
</comment>
<dbReference type="InterPro" id="IPR001969">
    <property type="entry name" value="Aspartic_peptidase_AS"/>
</dbReference>
<organism evidence="1 2">
    <name type="scientific">Vitis vinifera</name>
    <name type="common">Grape</name>
    <dbReference type="NCBI Taxonomy" id="29760"/>
    <lineage>
        <taxon>Eukaryota</taxon>
        <taxon>Viridiplantae</taxon>
        <taxon>Streptophyta</taxon>
        <taxon>Embryophyta</taxon>
        <taxon>Tracheophyta</taxon>
        <taxon>Spermatophyta</taxon>
        <taxon>Magnoliopsida</taxon>
        <taxon>eudicotyledons</taxon>
        <taxon>Gunneridae</taxon>
        <taxon>Pentapetalae</taxon>
        <taxon>rosids</taxon>
        <taxon>Vitales</taxon>
        <taxon>Vitaceae</taxon>
        <taxon>Viteae</taxon>
        <taxon>Vitis</taxon>
    </lineage>
</organism>
<proteinExistence type="predicted"/>
<dbReference type="GO" id="GO:0004190">
    <property type="term" value="F:aspartic-type endopeptidase activity"/>
    <property type="evidence" value="ECO:0007669"/>
    <property type="project" value="InterPro"/>
</dbReference>
<dbReference type="AlphaFoldDB" id="A0A438HNT5"/>
<dbReference type="PROSITE" id="PS00141">
    <property type="entry name" value="ASP_PROTEASE"/>
    <property type="match status" value="1"/>
</dbReference>
<evidence type="ECO:0000313" key="1">
    <source>
        <dbReference type="EMBL" id="RVW86104.1"/>
    </source>
</evidence>
<evidence type="ECO:0008006" key="3">
    <source>
        <dbReference type="Google" id="ProtNLM"/>
    </source>
</evidence>
<name>A0A438HNT5_VITVI</name>